<dbReference type="Gene3D" id="3.90.550.10">
    <property type="entry name" value="Spore Coat Polysaccharide Biosynthesis Protein SpsA, Chain A"/>
    <property type="match status" value="1"/>
</dbReference>
<comment type="caution">
    <text evidence="1">The sequence shown here is derived from an EMBL/GenBank/DDBJ whole genome shotgun (WGS) entry which is preliminary data.</text>
</comment>
<reference evidence="2" key="1">
    <citation type="journal article" date="2019" name="Int. J. Syst. Evol. Microbiol.">
        <title>The Global Catalogue of Microorganisms (GCM) 10K type strain sequencing project: providing services to taxonomists for standard genome sequencing and annotation.</title>
        <authorList>
            <consortium name="The Broad Institute Genomics Platform"/>
            <consortium name="The Broad Institute Genome Sequencing Center for Infectious Disease"/>
            <person name="Wu L."/>
            <person name="Ma J."/>
        </authorList>
    </citation>
    <scope>NUCLEOTIDE SEQUENCE [LARGE SCALE GENOMIC DNA]</scope>
    <source>
        <strain evidence="2">CCUG 60898</strain>
    </source>
</reference>
<keyword evidence="2" id="KW-1185">Reference proteome</keyword>
<accession>A0ABW3IHT7</accession>
<dbReference type="Proteomes" id="UP001597100">
    <property type="component" value="Unassembled WGS sequence"/>
</dbReference>
<dbReference type="InterPro" id="IPR018641">
    <property type="entry name" value="Trfase_1_rSAM/seldom-assoc"/>
</dbReference>
<dbReference type="NCBIfam" id="TIGR04282">
    <property type="entry name" value="glyco_like_cofC"/>
    <property type="match status" value="1"/>
</dbReference>
<organism evidence="1 2">
    <name type="scientific">Salinimicrobium gaetbulicola</name>
    <dbReference type="NCBI Taxonomy" id="999702"/>
    <lineage>
        <taxon>Bacteria</taxon>
        <taxon>Pseudomonadati</taxon>
        <taxon>Bacteroidota</taxon>
        <taxon>Flavobacteriia</taxon>
        <taxon>Flavobacteriales</taxon>
        <taxon>Flavobacteriaceae</taxon>
        <taxon>Salinimicrobium</taxon>
    </lineage>
</organism>
<dbReference type="Pfam" id="PF09837">
    <property type="entry name" value="DUF2064"/>
    <property type="match status" value="1"/>
</dbReference>
<dbReference type="PANTHER" id="PTHR36529:SF1">
    <property type="entry name" value="GLYCOSYLTRANSFERASE"/>
    <property type="match status" value="1"/>
</dbReference>
<evidence type="ECO:0000313" key="1">
    <source>
        <dbReference type="EMBL" id="MFD0977633.1"/>
    </source>
</evidence>
<proteinExistence type="predicted"/>
<dbReference type="InterPro" id="IPR029044">
    <property type="entry name" value="Nucleotide-diphossugar_trans"/>
</dbReference>
<dbReference type="EMBL" id="JBHTJP010000035">
    <property type="protein sequence ID" value="MFD0977633.1"/>
    <property type="molecule type" value="Genomic_DNA"/>
</dbReference>
<sequence>MPKNKNLLMIFTRNPELGKVKKRLAADIGDKAALELYNFLLEHTFQVTSDLLVDKVVYYSEAIQTGDIWDKSTYSKAIQKGTDLGERMKNAFIDGFQKGYSNIVIIGSDLYDLQKEELEKAFLELEQHEYVIGPAQDGGYYLIGKKSLNSTLFKNKTWGSDSVLQETLKDLTNEHIILLEERNDIDTLKDLEAHPELQHFIKNK</sequence>
<name>A0ABW3IHT7_9FLAO</name>
<dbReference type="SUPFAM" id="SSF53448">
    <property type="entry name" value="Nucleotide-diphospho-sugar transferases"/>
    <property type="match status" value="1"/>
</dbReference>
<protein>
    <submittedName>
        <fullName evidence="1">TIGR04282 family arsenosugar biosynthesis glycosyltransferase</fullName>
    </submittedName>
</protein>
<gene>
    <name evidence="1" type="ORF">ACFQ1G_12585</name>
</gene>
<dbReference type="PANTHER" id="PTHR36529">
    <property type="entry name" value="SLL1095 PROTEIN"/>
    <property type="match status" value="1"/>
</dbReference>
<evidence type="ECO:0000313" key="2">
    <source>
        <dbReference type="Proteomes" id="UP001597100"/>
    </source>
</evidence>
<dbReference type="RefSeq" id="WP_380740077.1">
    <property type="nucleotide sequence ID" value="NZ_JBHTJP010000035.1"/>
</dbReference>